<dbReference type="Proteomes" id="UP000627781">
    <property type="component" value="Unassembled WGS sequence"/>
</dbReference>
<proteinExistence type="predicted"/>
<accession>A0ABR8PWC9</accession>
<reference evidence="1 2" key="1">
    <citation type="submission" date="2020-08" db="EMBL/GenBank/DDBJ databases">
        <title>A Genomic Blueprint of the Chicken Gut Microbiome.</title>
        <authorList>
            <person name="Gilroy R."/>
            <person name="Ravi A."/>
            <person name="Getino M."/>
            <person name="Pursley I."/>
            <person name="Horton D.L."/>
            <person name="Alikhan N.-F."/>
            <person name="Baker D."/>
            <person name="Gharbi K."/>
            <person name="Hall N."/>
            <person name="Watson M."/>
            <person name="Adriaenssens E.M."/>
            <person name="Foster-Nyarko E."/>
            <person name="Jarju S."/>
            <person name="Secka A."/>
            <person name="Antonio M."/>
            <person name="Oren A."/>
            <person name="Chaudhuri R."/>
            <person name="La Ragione R.M."/>
            <person name="Hildebrand F."/>
            <person name="Pallen M.J."/>
        </authorList>
    </citation>
    <scope>NUCLEOTIDE SEQUENCE [LARGE SCALE GENOMIC DNA]</scope>
    <source>
        <strain evidence="1 2">Sa3CVN1</strain>
    </source>
</reference>
<comment type="caution">
    <text evidence="1">The sequence shown here is derived from an EMBL/GenBank/DDBJ whole genome shotgun (WGS) entry which is preliminary data.</text>
</comment>
<dbReference type="RefSeq" id="WP_143317719.1">
    <property type="nucleotide sequence ID" value="NZ_JACSRA010000024.1"/>
</dbReference>
<name>A0ABR8PWC9_9CLOT</name>
<organism evidence="1 2">
    <name type="scientific">Clostridium cibarium</name>
    <dbReference type="NCBI Taxonomy" id="2762247"/>
    <lineage>
        <taxon>Bacteria</taxon>
        <taxon>Bacillati</taxon>
        <taxon>Bacillota</taxon>
        <taxon>Clostridia</taxon>
        <taxon>Eubacteriales</taxon>
        <taxon>Clostridiaceae</taxon>
        <taxon>Clostridium</taxon>
    </lineage>
</organism>
<sequence>MNYSLEEIRISNRIIYYLMKKRELKEDEIALYKYYSENENVQELVKISADELNCEVKKFGTVVYFIPKEDNDFLGYSKGELKSVLCKSGANEKDYYLSQFVIMTLIVSFYGATGLSSKCREFLKVGEFLNIIAEKLKEGVERSAINKDIEEGGIAFSNILEKFESLKGSEKQNRSKTTKEGFVNTILSFLDNQGLIDYIQSDDMIKTTKKLDYFMDWHLLNRKNYNRVVEALGEEVHE</sequence>
<dbReference type="Pfam" id="PF19539">
    <property type="entry name" value="DUF6063"/>
    <property type="match status" value="1"/>
</dbReference>
<evidence type="ECO:0000313" key="2">
    <source>
        <dbReference type="Proteomes" id="UP000627781"/>
    </source>
</evidence>
<dbReference type="InterPro" id="IPR045707">
    <property type="entry name" value="DUF6063"/>
</dbReference>
<evidence type="ECO:0000313" key="1">
    <source>
        <dbReference type="EMBL" id="MBD7912482.1"/>
    </source>
</evidence>
<keyword evidence="2" id="KW-1185">Reference proteome</keyword>
<dbReference type="EMBL" id="JACSRA010000024">
    <property type="protein sequence ID" value="MBD7912482.1"/>
    <property type="molecule type" value="Genomic_DNA"/>
</dbReference>
<protein>
    <submittedName>
        <fullName evidence="1">Uncharacterized protein</fullName>
    </submittedName>
</protein>
<gene>
    <name evidence="1" type="ORF">H9661_14055</name>
</gene>